<dbReference type="OrthoDB" id="269124at2759"/>
<protein>
    <submittedName>
        <fullName evidence="3">Protein stunted-like isoform X1</fullName>
    </submittedName>
</protein>
<comment type="caution">
    <text evidence="3">The sequence shown here is derived from an EMBL/GenBank/DDBJ whole genome shotgun (WGS) entry which is preliminary data.</text>
</comment>
<dbReference type="InterPro" id="IPR036742">
    <property type="entry name" value="ATP_synth_F1_esu_sf_mt"/>
</dbReference>
<accession>A0A6G0ZFC4</accession>
<feature type="signal peptide" evidence="2">
    <location>
        <begin position="1"/>
        <end position="18"/>
    </location>
</feature>
<gene>
    <name evidence="3" type="ORF">FWK35_00000510</name>
</gene>
<evidence type="ECO:0000313" key="4">
    <source>
        <dbReference type="Proteomes" id="UP000478052"/>
    </source>
</evidence>
<dbReference type="GO" id="GO:0046933">
    <property type="term" value="F:proton-transporting ATP synthase activity, rotational mechanism"/>
    <property type="evidence" value="ECO:0007669"/>
    <property type="project" value="InterPro"/>
</dbReference>
<dbReference type="CDD" id="cd12153">
    <property type="entry name" value="F1-ATPase_epsilon"/>
    <property type="match status" value="1"/>
</dbReference>
<dbReference type="InterPro" id="IPR006721">
    <property type="entry name" value="ATP_synth_F1_esu_mt"/>
</dbReference>
<dbReference type="GO" id="GO:0042776">
    <property type="term" value="P:proton motive force-driven mitochondrial ATP synthesis"/>
    <property type="evidence" value="ECO:0007669"/>
    <property type="project" value="TreeGrafter"/>
</dbReference>
<dbReference type="SUPFAM" id="SSF48690">
    <property type="entry name" value="Epsilon subunit of mitochondrial F1F0-ATP synthase"/>
    <property type="match status" value="1"/>
</dbReference>
<feature type="chain" id="PRO_5026116446" evidence="2">
    <location>
        <begin position="19"/>
        <end position="143"/>
    </location>
</feature>
<dbReference type="PANTHER" id="PTHR12448:SF0">
    <property type="entry name" value="ATP SYNTHASE SUBUNIT EPSILON, MITOCHONDRIAL"/>
    <property type="match status" value="1"/>
</dbReference>
<organism evidence="3 4">
    <name type="scientific">Aphis craccivora</name>
    <name type="common">Cowpea aphid</name>
    <dbReference type="NCBI Taxonomy" id="307492"/>
    <lineage>
        <taxon>Eukaryota</taxon>
        <taxon>Metazoa</taxon>
        <taxon>Ecdysozoa</taxon>
        <taxon>Arthropoda</taxon>
        <taxon>Hexapoda</taxon>
        <taxon>Insecta</taxon>
        <taxon>Pterygota</taxon>
        <taxon>Neoptera</taxon>
        <taxon>Paraneoptera</taxon>
        <taxon>Hemiptera</taxon>
        <taxon>Sternorrhyncha</taxon>
        <taxon>Aphidomorpha</taxon>
        <taxon>Aphidoidea</taxon>
        <taxon>Aphididae</taxon>
        <taxon>Aphidini</taxon>
        <taxon>Aphis</taxon>
        <taxon>Aphis</taxon>
    </lineage>
</organism>
<dbReference type="PANTHER" id="PTHR12448">
    <property type="entry name" value="ATP SYNTHASE EPSILON CHAIN, MITOCHONDRIAL"/>
    <property type="match status" value="1"/>
</dbReference>
<evidence type="ECO:0000313" key="3">
    <source>
        <dbReference type="EMBL" id="KAF0769166.1"/>
    </source>
</evidence>
<keyword evidence="4" id="KW-1185">Reference proteome</keyword>
<proteinExistence type="inferred from homology"/>
<sequence>MTHVGTLLLLWVHGPVGAAKNHAYTLKLILGITPLWVVERVNQQVHELIEVHYDSDGDTATLSNGGGVVSEFRLTVDVVKMRTRSKLNRYSAIAYRYVNYSNIAAKVVRRVLKPELQANASKRDETHVKFTPWVKGKPSKPGQ</sequence>
<dbReference type="Proteomes" id="UP000478052">
    <property type="component" value="Unassembled WGS sequence"/>
</dbReference>
<dbReference type="Gene3D" id="1.10.1620.20">
    <property type="entry name" value="ATP synthase, F1 complex, epsilon subunit superfamily, mitochondrial"/>
    <property type="match status" value="1"/>
</dbReference>
<dbReference type="EMBL" id="VUJU01000636">
    <property type="protein sequence ID" value="KAF0769166.1"/>
    <property type="molecule type" value="Genomic_DNA"/>
</dbReference>
<dbReference type="AlphaFoldDB" id="A0A6G0ZFC4"/>
<comment type="similarity">
    <text evidence="1">Belongs to the eukaryotic ATPase epsilon family.</text>
</comment>
<evidence type="ECO:0000256" key="1">
    <source>
        <dbReference type="ARBA" id="ARBA00009502"/>
    </source>
</evidence>
<keyword evidence="2" id="KW-0732">Signal</keyword>
<name>A0A6G0ZFC4_APHCR</name>
<reference evidence="3 4" key="1">
    <citation type="submission" date="2019-08" db="EMBL/GenBank/DDBJ databases">
        <title>Whole genome of Aphis craccivora.</title>
        <authorList>
            <person name="Voronova N.V."/>
            <person name="Shulinski R.S."/>
            <person name="Bandarenka Y.V."/>
            <person name="Zhorov D.G."/>
            <person name="Warner D."/>
        </authorList>
    </citation>
    <scope>NUCLEOTIDE SEQUENCE [LARGE SCALE GENOMIC DNA]</scope>
    <source>
        <strain evidence="3">180601</strain>
        <tissue evidence="3">Whole Body</tissue>
    </source>
</reference>
<evidence type="ECO:0000256" key="2">
    <source>
        <dbReference type="SAM" id="SignalP"/>
    </source>
</evidence>
<dbReference type="GO" id="GO:0045259">
    <property type="term" value="C:proton-transporting ATP synthase complex"/>
    <property type="evidence" value="ECO:0007669"/>
    <property type="project" value="InterPro"/>
</dbReference>
<dbReference type="Pfam" id="PF04627">
    <property type="entry name" value="ATP-synt_Eps"/>
    <property type="match status" value="1"/>
</dbReference>
<dbReference type="GO" id="GO:0005743">
    <property type="term" value="C:mitochondrial inner membrane"/>
    <property type="evidence" value="ECO:0007669"/>
    <property type="project" value="InterPro"/>
</dbReference>